<comment type="function">
    <text evidence="14">Bifunctional enzyme that catalyzes the formation of 4-diphosphocytidyl-2-C-methyl-D-erythritol from CTP and 2-C-methyl-D-erythritol 4-phosphate (MEP) (IspD), and catalyzes the conversion of 4-diphosphocytidyl-2-C-methyl-D-erythritol 2-phosphate (CDP-ME2P) to 2-C-methyl-D-erythritol 2,4-cyclodiphosphate (ME-CPP) with a corresponding release of cytidine 5-monophosphate (CMP) (IspF).</text>
</comment>
<evidence type="ECO:0000256" key="1">
    <source>
        <dbReference type="ARBA" id="ARBA00000200"/>
    </source>
</evidence>
<dbReference type="SUPFAM" id="SSF53448">
    <property type="entry name" value="Nucleotide-diphospho-sugar transferases"/>
    <property type="match status" value="1"/>
</dbReference>
<dbReference type="EC" id="2.7.7.60" evidence="14"/>
<evidence type="ECO:0000256" key="10">
    <source>
        <dbReference type="ARBA" id="ARBA00022723"/>
    </source>
</evidence>
<dbReference type="CDD" id="cd00554">
    <property type="entry name" value="MECDP_synthase"/>
    <property type="match status" value="1"/>
</dbReference>
<sequence length="452" mass="47393">MPRLLPPIPWAPSKDGDSCVSDLYHIGACSKDKHIALQPNRNDGRKGIGRAKGQQAVKPSVAVIIVAAGRGERAGQSVEGPKQYRTIGGSPVLRRTVERFLTHSAICHVTVVVHPDDLDLLSRALGDRLPQVIVVEGGPTRQWSVRLGLEALASGAAPEIVLIHDAVRPFADGALIDRTLAAVGPATGAIPAIPVADTLKRAAAGGTIETTVERTNLYAAQTPQGFPFAAIRAAHAAASAETRDFTDDASIAEWAGMAVRLVDGSVDNVKLTTARDIALADERLRREPKMIDVRTGNGYDVHRLTAGDHVTLCGIAIPHDGALDGHSDADVGLHALTDALLATCGAGDIGDHFPPSDPQWRGAASHIFVEKAVAVIREHGGRIINADISLICEAPKIAPHREAMRLAISAMTGLALERVSVKATTNEAIGFVGRREGIAAIATASVAFGDSA</sequence>
<comment type="caution">
    <text evidence="14">Lacks conserved residue(s) required for the propagation of feature annotation.</text>
</comment>
<evidence type="ECO:0000256" key="14">
    <source>
        <dbReference type="HAMAP-Rule" id="MF_01520"/>
    </source>
</evidence>
<dbReference type="AlphaFoldDB" id="A0A6L9MK75"/>
<gene>
    <name evidence="14" type="primary">ispDF</name>
    <name evidence="16" type="ORF">GTW51_15780</name>
</gene>
<keyword evidence="8 14" id="KW-0808">Transferase</keyword>
<comment type="similarity">
    <text evidence="14">In the N-terminal section; belongs to the IspD/TarI cytidylyltransferase family. IspD subfamily.</text>
</comment>
<dbReference type="SUPFAM" id="SSF69765">
    <property type="entry name" value="IpsF-like"/>
    <property type="match status" value="1"/>
</dbReference>
<keyword evidence="11 14" id="KW-0414">Isoprene biosynthesis</keyword>
<evidence type="ECO:0000259" key="15">
    <source>
        <dbReference type="Pfam" id="PF02542"/>
    </source>
</evidence>
<keyword evidence="13 14" id="KW-0511">Multifunctional enzyme</keyword>
<dbReference type="Gene3D" id="3.30.1330.50">
    <property type="entry name" value="2-C-methyl-D-erythritol 2,4-cyclodiphosphate synthase"/>
    <property type="match status" value="1"/>
</dbReference>
<dbReference type="InterPro" id="IPR020555">
    <property type="entry name" value="MECDP_synthase_CS"/>
</dbReference>
<evidence type="ECO:0000313" key="17">
    <source>
        <dbReference type="Proteomes" id="UP000476332"/>
    </source>
</evidence>
<dbReference type="InterPro" id="IPR001228">
    <property type="entry name" value="IspD"/>
</dbReference>
<keyword evidence="17" id="KW-1185">Reference proteome</keyword>
<dbReference type="GO" id="GO:0016114">
    <property type="term" value="P:terpenoid biosynthetic process"/>
    <property type="evidence" value="ECO:0007669"/>
    <property type="project" value="InterPro"/>
</dbReference>
<feature type="site" description="Positions MEP for the nucleophilic attack" evidence="14">
    <location>
        <position position="214"/>
    </location>
</feature>
<dbReference type="NCBIfam" id="TIGR00151">
    <property type="entry name" value="ispF"/>
    <property type="match status" value="1"/>
</dbReference>
<dbReference type="InterPro" id="IPR029044">
    <property type="entry name" value="Nucleotide-diphossugar_trans"/>
</dbReference>
<dbReference type="HAMAP" id="MF_00108">
    <property type="entry name" value="IspD"/>
    <property type="match status" value="1"/>
</dbReference>
<keyword evidence="12 14" id="KW-0456">Lyase</keyword>
<feature type="binding site" evidence="14">
    <location>
        <position position="334"/>
    </location>
    <ligand>
        <name>a divalent metal cation</name>
        <dbReference type="ChEBI" id="CHEBI:60240"/>
    </ligand>
</feature>
<feature type="site" description="Transition state stabilizer" evidence="14">
    <location>
        <position position="73"/>
    </location>
</feature>
<organism evidence="16 17">
    <name type="scientific">Aurantimonas aggregata</name>
    <dbReference type="NCBI Taxonomy" id="2047720"/>
    <lineage>
        <taxon>Bacteria</taxon>
        <taxon>Pseudomonadati</taxon>
        <taxon>Pseudomonadota</taxon>
        <taxon>Alphaproteobacteria</taxon>
        <taxon>Hyphomicrobiales</taxon>
        <taxon>Aurantimonadaceae</taxon>
        <taxon>Aurantimonas</taxon>
    </lineage>
</organism>
<evidence type="ECO:0000256" key="8">
    <source>
        <dbReference type="ARBA" id="ARBA00022679"/>
    </source>
</evidence>
<name>A0A6L9MK75_9HYPH</name>
<comment type="cofactor">
    <cofactor evidence="3 14">
        <name>a divalent metal cation</name>
        <dbReference type="ChEBI" id="CHEBI:60240"/>
    </cofactor>
</comment>
<dbReference type="UniPathway" id="UPA00056">
    <property type="reaction ID" value="UER00093"/>
</dbReference>
<feature type="binding site" evidence="14">
    <location>
        <position position="431"/>
    </location>
    <ligand>
        <name>4-CDP-2-C-methyl-D-erythritol 2-phosphate</name>
        <dbReference type="ChEBI" id="CHEBI:57919"/>
    </ligand>
</feature>
<feature type="binding site" evidence="14">
    <location>
        <begin position="348"/>
        <end position="350"/>
    </location>
    <ligand>
        <name>4-CDP-2-C-methyl-D-erythritol 2-phosphate</name>
        <dbReference type="ChEBI" id="CHEBI:57919"/>
    </ligand>
</feature>
<feature type="region of interest" description="2-C-methyl-D-erythritol 2,4-cyclodiphosphate synthase" evidence="14">
    <location>
        <begin position="294"/>
        <end position="452"/>
    </location>
</feature>
<dbReference type="NCBIfam" id="NF006899">
    <property type="entry name" value="PRK09382.1"/>
    <property type="match status" value="1"/>
</dbReference>
<keyword evidence="10 14" id="KW-0479">Metal-binding</keyword>
<keyword evidence="9 14" id="KW-0548">Nucleotidyltransferase</keyword>
<evidence type="ECO:0000256" key="13">
    <source>
        <dbReference type="ARBA" id="ARBA00023268"/>
    </source>
</evidence>
<evidence type="ECO:0000313" key="16">
    <source>
        <dbReference type="EMBL" id="NDV88161.1"/>
    </source>
</evidence>
<feature type="site" description="Transition state stabilizer" evidence="14">
    <location>
        <position position="326"/>
    </location>
</feature>
<evidence type="ECO:0000256" key="6">
    <source>
        <dbReference type="ARBA" id="ARBA00008480"/>
    </source>
</evidence>
<evidence type="ECO:0000256" key="7">
    <source>
        <dbReference type="ARBA" id="ARBA00009789"/>
    </source>
</evidence>
<dbReference type="GO" id="GO:0008685">
    <property type="term" value="F:2-C-methyl-D-erythritol 2,4-cyclodiphosphate synthase activity"/>
    <property type="evidence" value="ECO:0007669"/>
    <property type="project" value="UniProtKB-UniRule"/>
</dbReference>
<comment type="catalytic activity">
    <reaction evidence="1 14">
        <text>4-CDP-2-C-methyl-D-erythritol 2-phosphate = 2-C-methyl-D-erythritol 2,4-cyclic diphosphate + CMP</text>
        <dbReference type="Rhea" id="RHEA:23864"/>
        <dbReference type="ChEBI" id="CHEBI:57919"/>
        <dbReference type="ChEBI" id="CHEBI:58483"/>
        <dbReference type="ChEBI" id="CHEBI:60377"/>
        <dbReference type="EC" id="4.6.1.12"/>
    </reaction>
</comment>
<dbReference type="Pfam" id="PF02542">
    <property type="entry name" value="YgbB"/>
    <property type="match status" value="1"/>
</dbReference>
<reference evidence="16 17" key="1">
    <citation type="submission" date="2020-01" db="EMBL/GenBank/DDBJ databases">
        <title>Genomes of bacteria type strains.</title>
        <authorList>
            <person name="Chen J."/>
            <person name="Zhu S."/>
            <person name="Chen J."/>
        </authorList>
    </citation>
    <scope>NUCLEOTIDE SEQUENCE [LARGE SCALE GENOMIC DNA]</scope>
    <source>
        <strain evidence="16 17">KCTC 52919</strain>
    </source>
</reference>
<proteinExistence type="inferred from homology"/>
<evidence type="ECO:0000256" key="5">
    <source>
        <dbReference type="ARBA" id="ARBA00004787"/>
    </source>
</evidence>
<feature type="binding site" evidence="14">
    <location>
        <begin position="424"/>
        <end position="427"/>
    </location>
    <ligand>
        <name>4-CDP-2-C-methyl-D-erythritol 2-phosphate</name>
        <dbReference type="ChEBI" id="CHEBI:57919"/>
    </ligand>
</feature>
<comment type="similarity">
    <text evidence="7">Belongs to the IspD/TarI cytidylyltransferase family. IspD subfamily.</text>
</comment>
<dbReference type="FunFam" id="3.90.550.10:FF:000003">
    <property type="entry name" value="2-C-methyl-D-erythritol 4-phosphate cytidylyltransferase"/>
    <property type="match status" value="1"/>
</dbReference>
<evidence type="ECO:0000256" key="4">
    <source>
        <dbReference type="ARBA" id="ARBA00004709"/>
    </source>
</evidence>
<dbReference type="Gene3D" id="3.90.550.10">
    <property type="entry name" value="Spore Coat Polysaccharide Biosynthesis Protein SpsA, Chain A"/>
    <property type="match status" value="1"/>
</dbReference>
<feature type="binding site" evidence="14">
    <location>
        <begin position="326"/>
        <end position="327"/>
    </location>
    <ligand>
        <name>4-CDP-2-C-methyl-D-erythritol 2-phosphate</name>
        <dbReference type="ChEBI" id="CHEBI:57919"/>
    </ligand>
</feature>
<evidence type="ECO:0000256" key="3">
    <source>
        <dbReference type="ARBA" id="ARBA00001968"/>
    </source>
</evidence>
<dbReference type="PROSITE" id="PS01295">
    <property type="entry name" value="ISPD"/>
    <property type="match status" value="1"/>
</dbReference>
<feature type="site" description="Positions MEP for the nucleophilic attack" evidence="14">
    <location>
        <position position="270"/>
    </location>
</feature>
<dbReference type="InterPro" id="IPR018294">
    <property type="entry name" value="ISPD_synthase_CS"/>
</dbReference>
<feature type="binding site" evidence="14">
    <location>
        <position position="300"/>
    </location>
    <ligand>
        <name>a divalent metal cation</name>
        <dbReference type="ChEBI" id="CHEBI:60240"/>
    </ligand>
</feature>
<feature type="region of interest" description="2-C-methyl-D-erythritol 4-phosphate cytidylyltransferase" evidence="14">
    <location>
        <begin position="1"/>
        <end position="293"/>
    </location>
</feature>
<dbReference type="CDD" id="cd02516">
    <property type="entry name" value="CDP-ME_synthetase"/>
    <property type="match status" value="1"/>
</dbReference>
<comment type="similarity">
    <text evidence="14">In the C-terminal section; belongs to the IspF family.</text>
</comment>
<dbReference type="PANTHER" id="PTHR43181">
    <property type="entry name" value="2-C-METHYL-D-ERYTHRITOL 2,4-CYCLODIPHOSPHATE SYNTHASE, CHLOROPLASTIC"/>
    <property type="match status" value="1"/>
</dbReference>
<dbReference type="InterPro" id="IPR003526">
    <property type="entry name" value="MECDP_synthase"/>
</dbReference>
<dbReference type="InterPro" id="IPR036571">
    <property type="entry name" value="MECDP_synthase_sf"/>
</dbReference>
<feature type="domain" description="2-C-methyl-D-erythritol 2,4-cyclodiphosphate synthase" evidence="15">
    <location>
        <begin position="294"/>
        <end position="446"/>
    </location>
</feature>
<dbReference type="HAMAP" id="MF_01520">
    <property type="entry name" value="IspDF"/>
    <property type="match status" value="1"/>
</dbReference>
<evidence type="ECO:0000256" key="11">
    <source>
        <dbReference type="ARBA" id="ARBA00023229"/>
    </source>
</evidence>
<dbReference type="GO" id="GO:0019288">
    <property type="term" value="P:isopentenyl diphosphate biosynthetic process, methylerythritol 4-phosphate pathway"/>
    <property type="evidence" value="ECO:0007669"/>
    <property type="project" value="UniProtKB-UniRule"/>
</dbReference>
<comment type="pathway">
    <text evidence="5 14">Isoprenoid biosynthesis; isopentenyl diphosphate biosynthesis via DXP pathway; isopentenyl diphosphate from 1-deoxy-D-xylulose 5-phosphate: step 2/6.</text>
</comment>
<dbReference type="EMBL" id="JAAAMJ010000013">
    <property type="protein sequence ID" value="NDV88161.1"/>
    <property type="molecule type" value="Genomic_DNA"/>
</dbReference>
<evidence type="ECO:0000256" key="9">
    <source>
        <dbReference type="ARBA" id="ARBA00022695"/>
    </source>
</evidence>
<dbReference type="EC" id="4.6.1.12" evidence="14"/>
<feature type="binding site" evidence="14">
    <location>
        <position position="302"/>
    </location>
    <ligand>
        <name>a divalent metal cation</name>
        <dbReference type="ChEBI" id="CHEBI:60240"/>
    </ligand>
</feature>
<accession>A0A6L9MK75</accession>
<dbReference type="GO" id="GO:0050518">
    <property type="term" value="F:2-C-methyl-D-erythritol 4-phosphate cytidylyltransferase activity"/>
    <property type="evidence" value="ECO:0007669"/>
    <property type="project" value="UniProtKB-UniRule"/>
</dbReference>
<dbReference type="PROSITE" id="PS01350">
    <property type="entry name" value="ISPF"/>
    <property type="match status" value="1"/>
</dbReference>
<dbReference type="NCBIfam" id="TIGR00453">
    <property type="entry name" value="ispD"/>
    <property type="match status" value="1"/>
</dbReference>
<protein>
    <recommendedName>
        <fullName evidence="14">Bifunctional enzyme IspD/IspF</fullName>
    </recommendedName>
    <domain>
        <recommendedName>
            <fullName evidence="14">2-C-methyl-D-erythritol 4-phosphate cytidylyltransferase</fullName>
            <ecNumber evidence="14">2.7.7.60</ecNumber>
        </recommendedName>
        <alternativeName>
            <fullName evidence="14">4-diphosphocytidyl-2C-methyl-D-erythritol synthase</fullName>
        </alternativeName>
        <alternativeName>
            <fullName evidence="14">MEP cytidylyltransferase</fullName>
            <shortName evidence="14">MCT</shortName>
        </alternativeName>
    </domain>
    <domain>
        <recommendedName>
            <fullName evidence="14">2-C-methyl-D-erythritol 2,4-cyclodiphosphate synthase</fullName>
            <shortName evidence="14">MECDP-synthase</shortName>
            <shortName evidence="14">MECPP-synthase</shortName>
            <shortName evidence="14">MECPS</shortName>
            <ecNumber evidence="14">4.6.1.12</ecNumber>
        </recommendedName>
    </domain>
</protein>
<feature type="site" description="Transition state stabilizer" evidence="14">
    <location>
        <position position="425"/>
    </location>
</feature>
<dbReference type="InterPro" id="IPR034683">
    <property type="entry name" value="IspD/TarI"/>
</dbReference>
<comment type="caution">
    <text evidence="16">The sequence shown here is derived from an EMBL/GenBank/DDBJ whole genome shotgun (WGS) entry which is preliminary data.</text>
</comment>
<feature type="binding site" evidence="14">
    <location>
        <position position="434"/>
    </location>
    <ligand>
        <name>4-CDP-2-C-methyl-D-erythritol 2-phosphate</name>
        <dbReference type="ChEBI" id="CHEBI:57919"/>
    </ligand>
</feature>
<dbReference type="Proteomes" id="UP000476332">
    <property type="component" value="Unassembled WGS sequence"/>
</dbReference>
<dbReference type="PANTHER" id="PTHR43181:SF1">
    <property type="entry name" value="2-C-METHYL-D-ERYTHRITOL 2,4-CYCLODIPHOSPHATE SYNTHASE, CHLOROPLASTIC"/>
    <property type="match status" value="1"/>
</dbReference>
<comment type="pathway">
    <text evidence="4 14">Isoprenoid biosynthesis; isopentenyl diphosphate biosynthesis via DXP pathway; isopentenyl diphosphate from 1-deoxy-D-xylulose 5-phosphate: step 4/6.</text>
</comment>
<dbReference type="InterPro" id="IPR026596">
    <property type="entry name" value="IspD/F"/>
</dbReference>
<evidence type="ECO:0000256" key="12">
    <source>
        <dbReference type="ARBA" id="ARBA00023239"/>
    </source>
</evidence>
<dbReference type="Pfam" id="PF01128">
    <property type="entry name" value="IspD"/>
    <property type="match status" value="1"/>
</dbReference>
<dbReference type="GO" id="GO:0046872">
    <property type="term" value="F:metal ion binding"/>
    <property type="evidence" value="ECO:0007669"/>
    <property type="project" value="UniProtKB-KW"/>
</dbReference>
<feature type="binding site" evidence="14">
    <location>
        <begin position="300"/>
        <end position="302"/>
    </location>
    <ligand>
        <name>4-CDP-2-C-methyl-D-erythritol 2-phosphate</name>
        <dbReference type="ChEBI" id="CHEBI:57919"/>
    </ligand>
</feature>
<feature type="site" description="Transition state stabilizer" evidence="14">
    <location>
        <position position="82"/>
    </location>
</feature>
<comment type="catalytic activity">
    <reaction evidence="2 14">
        <text>2-C-methyl-D-erythritol 4-phosphate + CTP + H(+) = 4-CDP-2-C-methyl-D-erythritol + diphosphate</text>
        <dbReference type="Rhea" id="RHEA:13429"/>
        <dbReference type="ChEBI" id="CHEBI:15378"/>
        <dbReference type="ChEBI" id="CHEBI:33019"/>
        <dbReference type="ChEBI" id="CHEBI:37563"/>
        <dbReference type="ChEBI" id="CHEBI:57823"/>
        <dbReference type="ChEBI" id="CHEBI:58262"/>
        <dbReference type="EC" id="2.7.7.60"/>
    </reaction>
</comment>
<dbReference type="HAMAP" id="MF_00107">
    <property type="entry name" value="IspF"/>
    <property type="match status" value="1"/>
</dbReference>
<evidence type="ECO:0000256" key="2">
    <source>
        <dbReference type="ARBA" id="ARBA00001282"/>
    </source>
</evidence>
<comment type="similarity">
    <text evidence="6">Belongs to the IspF family.</text>
</comment>